<evidence type="ECO:0000256" key="1">
    <source>
        <dbReference type="SAM" id="MobiDB-lite"/>
    </source>
</evidence>
<evidence type="ECO:0000313" key="3">
    <source>
        <dbReference type="Proteomes" id="UP000677054"/>
    </source>
</evidence>
<proteinExistence type="predicted"/>
<evidence type="ECO:0000313" key="2">
    <source>
        <dbReference type="EMBL" id="CAD7243952.1"/>
    </source>
</evidence>
<accession>A0A7R8X6W5</accession>
<organism evidence="2">
    <name type="scientific">Darwinula stevensoni</name>
    <dbReference type="NCBI Taxonomy" id="69355"/>
    <lineage>
        <taxon>Eukaryota</taxon>
        <taxon>Metazoa</taxon>
        <taxon>Ecdysozoa</taxon>
        <taxon>Arthropoda</taxon>
        <taxon>Crustacea</taxon>
        <taxon>Oligostraca</taxon>
        <taxon>Ostracoda</taxon>
        <taxon>Podocopa</taxon>
        <taxon>Podocopida</taxon>
        <taxon>Darwinulocopina</taxon>
        <taxon>Darwinuloidea</taxon>
        <taxon>Darwinulidae</taxon>
        <taxon>Darwinula</taxon>
    </lineage>
</organism>
<keyword evidence="3" id="KW-1185">Reference proteome</keyword>
<dbReference type="EMBL" id="CAJPEV010000532">
    <property type="protein sequence ID" value="CAG0886199.1"/>
    <property type="molecule type" value="Genomic_DNA"/>
</dbReference>
<protein>
    <submittedName>
        <fullName evidence="2">Uncharacterized protein</fullName>
    </submittedName>
</protein>
<dbReference type="EMBL" id="LR900049">
    <property type="protein sequence ID" value="CAD7243952.1"/>
    <property type="molecule type" value="Genomic_DNA"/>
</dbReference>
<gene>
    <name evidence="2" type="ORF">DSTB1V02_LOCUS3858</name>
</gene>
<feature type="region of interest" description="Disordered" evidence="1">
    <location>
        <begin position="321"/>
        <end position="350"/>
    </location>
</feature>
<reference evidence="2" key="1">
    <citation type="submission" date="2020-11" db="EMBL/GenBank/DDBJ databases">
        <authorList>
            <person name="Tran Van P."/>
        </authorList>
    </citation>
    <scope>NUCLEOTIDE SEQUENCE</scope>
</reference>
<dbReference type="Proteomes" id="UP000677054">
    <property type="component" value="Unassembled WGS sequence"/>
</dbReference>
<name>A0A7R8X6W5_9CRUS</name>
<dbReference type="AlphaFoldDB" id="A0A7R8X6W5"/>
<sequence length="350" mass="39279">MYGVYKDKKIFAMNGGRGHRKVNPQGNARFPWSEVKEDRPFIPSVNHTDSGLTRIAPVSVRIIKVVLQIDLPRRYLKKMQETVLKEESIVSKFKADEPKEEIYDPHKVEPNYMVARLPDMPNINFEEEEIDNNGNDDHGEESSLEIDECEEPHLKSITNGSVSNNTLFENSDKSFRNPSHVCKTCEHVFNSSSHEVIESQVECGGCTAASRPDIPKYNLGKSCGGFRKSGTVKKALVKQRKASEHDFQSKVAIASTSEKDSHEAMDHLAVESLGKQENDQYSRACRVRPDASTRPRDNANCSEITDEKLSLESLQSSSHSKLCSMSEIGSPPCHLAPKRKRGEIQMSDVM</sequence>